<evidence type="ECO:0000256" key="1">
    <source>
        <dbReference type="SAM" id="SignalP"/>
    </source>
</evidence>
<name>A0A6L9UDX0_9HYPH</name>
<comment type="caution">
    <text evidence="2">The sequence shown here is derived from an EMBL/GenBank/DDBJ whole genome shotgun (WGS) entry which is preliminary data.</text>
</comment>
<dbReference type="InterPro" id="IPR021851">
    <property type="entry name" value="DUF3455"/>
</dbReference>
<dbReference type="PANTHER" id="PTHR35567:SF1">
    <property type="entry name" value="CONSERVED FUNGAL PROTEIN (AFU_ORTHOLOGUE AFUA_1G14230)"/>
    <property type="match status" value="1"/>
</dbReference>
<dbReference type="AlphaFoldDB" id="A0A6L9UDX0"/>
<sequence>MKNRLMPVALYIIMASIALLTLASAVGATAAPLPDGIRADGARIVWQAHAVGLQIYECKADDAGKAAWQFREPLATLISEDKTVGRHFAGPGWEFADGSRIKGKVIAQAPGASDKDIPVLRLDVVQHDGNGDLSSVDTVQRLNTKGGIFTGPCDKVGEMHSEPYSADYVFLAH</sequence>
<dbReference type="Proteomes" id="UP000483035">
    <property type="component" value="Unassembled WGS sequence"/>
</dbReference>
<evidence type="ECO:0000313" key="3">
    <source>
        <dbReference type="Proteomes" id="UP000483035"/>
    </source>
</evidence>
<dbReference type="EMBL" id="WUEY01000026">
    <property type="protein sequence ID" value="NEI74173.1"/>
    <property type="molecule type" value="Genomic_DNA"/>
</dbReference>
<feature type="chain" id="PRO_5026693864" evidence="1">
    <location>
        <begin position="31"/>
        <end position="173"/>
    </location>
</feature>
<accession>A0A6L9UDX0</accession>
<organism evidence="2 3">
    <name type="scientific">Rhizobium lusitanum</name>
    <dbReference type="NCBI Taxonomy" id="293958"/>
    <lineage>
        <taxon>Bacteria</taxon>
        <taxon>Pseudomonadati</taxon>
        <taxon>Pseudomonadota</taxon>
        <taxon>Alphaproteobacteria</taxon>
        <taxon>Hyphomicrobiales</taxon>
        <taxon>Rhizobiaceae</taxon>
        <taxon>Rhizobium/Agrobacterium group</taxon>
        <taxon>Rhizobium</taxon>
    </lineage>
</organism>
<evidence type="ECO:0000313" key="2">
    <source>
        <dbReference type="EMBL" id="NEI74173.1"/>
    </source>
</evidence>
<dbReference type="PANTHER" id="PTHR35567">
    <property type="entry name" value="MALATE DEHYDROGENASE (AFU_ORTHOLOGUE AFUA_2G13800)"/>
    <property type="match status" value="1"/>
</dbReference>
<dbReference type="Pfam" id="PF11937">
    <property type="entry name" value="DUF3455"/>
    <property type="match status" value="1"/>
</dbReference>
<keyword evidence="1" id="KW-0732">Signal</keyword>
<proteinExistence type="predicted"/>
<gene>
    <name evidence="2" type="ORF">GR212_31945</name>
</gene>
<protein>
    <submittedName>
        <fullName evidence="2">DUF3455 domain-containing protein</fullName>
    </submittedName>
</protein>
<reference evidence="2 3" key="1">
    <citation type="submission" date="2019-12" db="EMBL/GenBank/DDBJ databases">
        <title>Rhizobium genotypes associated with high levels of biological nitrogen fixation by grain legumes in a temperate-maritime cropping system.</title>
        <authorList>
            <person name="Maluk M."/>
            <person name="Francesc Ferrando Molina F."/>
            <person name="Lopez Del Egido L."/>
            <person name="Lafos M."/>
            <person name="Langarica-Fuentes A."/>
            <person name="Gebre Yohannes G."/>
            <person name="Young M.W."/>
            <person name="Martin P."/>
            <person name="Gantlett R."/>
            <person name="Kenicer G."/>
            <person name="Hawes C."/>
            <person name="Begg G.S."/>
            <person name="Quilliam R.S."/>
            <person name="Squire G.R."/>
            <person name="Poole P.S."/>
            <person name="Young P.W."/>
            <person name="Iannetta P.M."/>
            <person name="James E.K."/>
        </authorList>
    </citation>
    <scope>NUCLEOTIDE SEQUENCE [LARGE SCALE GENOMIC DNA]</scope>
    <source>
        <strain evidence="2 3">JHI1118</strain>
    </source>
</reference>
<feature type="signal peptide" evidence="1">
    <location>
        <begin position="1"/>
        <end position="30"/>
    </location>
</feature>